<gene>
    <name evidence="1" type="ORF">H8718_18555</name>
</gene>
<accession>A0A926ENE9</accession>
<evidence type="ECO:0008006" key="3">
    <source>
        <dbReference type="Google" id="ProtNLM"/>
    </source>
</evidence>
<dbReference type="RefSeq" id="WP_249334436.1">
    <property type="nucleotide sequence ID" value="NZ_JACRSY010000055.1"/>
</dbReference>
<evidence type="ECO:0000313" key="1">
    <source>
        <dbReference type="EMBL" id="MBC8581487.1"/>
    </source>
</evidence>
<dbReference type="AlphaFoldDB" id="A0A926ENE9"/>
<comment type="caution">
    <text evidence="1">The sequence shown here is derived from an EMBL/GenBank/DDBJ whole genome shotgun (WGS) entry which is preliminary data.</text>
</comment>
<dbReference type="NCBIfam" id="TIGR01603">
    <property type="entry name" value="maj_tail_phi13"/>
    <property type="match status" value="1"/>
</dbReference>
<keyword evidence="2" id="KW-1185">Reference proteome</keyword>
<proteinExistence type="predicted"/>
<dbReference type="EMBL" id="JACRSY010000055">
    <property type="protein sequence ID" value="MBC8581487.1"/>
    <property type="molecule type" value="Genomic_DNA"/>
</dbReference>
<organism evidence="1 2">
    <name type="scientific">Zhenhengia yiwuensis</name>
    <dbReference type="NCBI Taxonomy" id="2763666"/>
    <lineage>
        <taxon>Bacteria</taxon>
        <taxon>Bacillati</taxon>
        <taxon>Bacillota</taxon>
        <taxon>Clostridia</taxon>
        <taxon>Lachnospirales</taxon>
        <taxon>Lachnospiraceae</taxon>
        <taxon>Zhenhengia</taxon>
    </lineage>
</organism>
<dbReference type="InterPro" id="IPR006490">
    <property type="entry name" value="Maj_tail_phi13"/>
</dbReference>
<name>A0A926ENE9_9FIRM</name>
<sequence length="191" mass="21747">MGKTINVKNLYLAEVTEHGTELVFGKPELVPGLRKATRKPTISKGVQYGDGRLEDIESSKTSYEIAMDHNDIPQKWRAWFEGLSITNGVESGSSGDKAKPFAMGWEIEKAKGVRELIWFIYCKANPIEDTDEQREDNIKISNDTVTITAFEHESIGRYYTKINSKNEEVTEKMLQDFFTQVQTTDTIESRE</sequence>
<protein>
    <recommendedName>
        <fullName evidence="3">Phage major tail protein, phi13 family</fullName>
    </recommendedName>
</protein>
<dbReference type="Proteomes" id="UP000655830">
    <property type="component" value="Unassembled WGS sequence"/>
</dbReference>
<evidence type="ECO:0000313" key="2">
    <source>
        <dbReference type="Proteomes" id="UP000655830"/>
    </source>
</evidence>
<reference evidence="1" key="1">
    <citation type="submission" date="2020-08" db="EMBL/GenBank/DDBJ databases">
        <title>Genome public.</title>
        <authorList>
            <person name="Liu C."/>
            <person name="Sun Q."/>
        </authorList>
    </citation>
    <scope>NUCLEOTIDE SEQUENCE</scope>
    <source>
        <strain evidence="1">NSJ-12</strain>
    </source>
</reference>